<comment type="caution">
    <text evidence="3">The sequence shown here is derived from an EMBL/GenBank/DDBJ whole genome shotgun (WGS) entry which is preliminary data.</text>
</comment>
<dbReference type="STRING" id="1211777.BN77_1009"/>
<dbReference type="Pfam" id="PF05272">
    <property type="entry name" value="VapE-like_dom"/>
    <property type="match status" value="1"/>
</dbReference>
<feature type="domain" description="Virulence-associated protein E-like" evidence="1">
    <location>
        <begin position="474"/>
        <end position="611"/>
    </location>
</feature>
<dbReference type="EMBL" id="CANI01000034">
    <property type="protein sequence ID" value="CCM78035.1"/>
    <property type="molecule type" value="Genomic_DNA"/>
</dbReference>
<dbReference type="HOGENOM" id="CLU_446793_0_0_5"/>
<dbReference type="InterPro" id="IPR015330">
    <property type="entry name" value="DNA_primase/pol_bifunc_N"/>
</dbReference>
<dbReference type="eggNOG" id="COG3598">
    <property type="taxonomic scope" value="Bacteria"/>
</dbReference>
<keyword evidence="4" id="KW-1185">Reference proteome</keyword>
<evidence type="ECO:0000313" key="4">
    <source>
        <dbReference type="Proteomes" id="UP000009319"/>
    </source>
</evidence>
<reference evidence="3 4" key="1">
    <citation type="journal article" date="2013" name="Genome Announc.">
        <title>Draft Genome Sequence of Rhizobium mesoamericanum STM3625, a Nitrogen-Fixing Symbiont of Mimosa pudica Isolated in French Guiana (South America).</title>
        <authorList>
            <person name="Moulin L."/>
            <person name="Mornico D."/>
            <person name="Melkonian R."/>
            <person name="Klonowska A."/>
        </authorList>
    </citation>
    <scope>NUCLEOTIDE SEQUENCE [LARGE SCALE GENOMIC DNA]</scope>
    <source>
        <strain evidence="3 4">STM3625</strain>
    </source>
</reference>
<accession>K0Q198</accession>
<evidence type="ECO:0000259" key="1">
    <source>
        <dbReference type="Pfam" id="PF05272"/>
    </source>
</evidence>
<gene>
    <name evidence="3" type="ORF">BN77_1009</name>
</gene>
<dbReference type="Proteomes" id="UP000009319">
    <property type="component" value="Unassembled WGS sequence"/>
</dbReference>
<dbReference type="AlphaFoldDB" id="K0Q198"/>
<dbReference type="InterPro" id="IPR007936">
    <property type="entry name" value="VapE-like_dom"/>
</dbReference>
<dbReference type="PANTHER" id="PTHR34985:SF1">
    <property type="entry name" value="SLR0554 PROTEIN"/>
    <property type="match status" value="1"/>
</dbReference>
<feature type="domain" description="DNA primase/polymerase bifunctional N-terminal" evidence="2">
    <location>
        <begin position="82"/>
        <end position="194"/>
    </location>
</feature>
<dbReference type="Pfam" id="PF09250">
    <property type="entry name" value="Prim-Pol"/>
    <property type="match status" value="1"/>
</dbReference>
<evidence type="ECO:0000259" key="2">
    <source>
        <dbReference type="Pfam" id="PF09250"/>
    </source>
</evidence>
<dbReference type="PANTHER" id="PTHR34985">
    <property type="entry name" value="SLR0554 PROTEIN"/>
    <property type="match status" value="1"/>
</dbReference>
<organism evidence="3 4">
    <name type="scientific">Rhizobium mesoamericanum STM3625</name>
    <dbReference type="NCBI Taxonomy" id="1211777"/>
    <lineage>
        <taxon>Bacteria</taxon>
        <taxon>Pseudomonadati</taxon>
        <taxon>Pseudomonadota</taxon>
        <taxon>Alphaproteobacteria</taxon>
        <taxon>Hyphomicrobiales</taxon>
        <taxon>Rhizobiaceae</taxon>
        <taxon>Rhizobium/Agrobacterium group</taxon>
        <taxon>Rhizobium</taxon>
    </lineage>
</organism>
<dbReference type="eggNOG" id="COG5545">
    <property type="taxonomic scope" value="Bacteria"/>
</dbReference>
<protein>
    <submittedName>
        <fullName evidence="3">Uncharacterized protein</fullName>
    </submittedName>
</protein>
<evidence type="ECO:0000313" key="3">
    <source>
        <dbReference type="EMBL" id="CCM78035.1"/>
    </source>
</evidence>
<proteinExistence type="predicted"/>
<name>K0Q198_9HYPH</name>
<sequence>MRTDIATSFGGIAATFIDAGFPSSDLLPLIPPGAKLVSGSRIEPCHIGKIPGRWRGGEVWSGLRGEWPIAGLDDGTIAQARVWPTSGVGLRAEQFPGVDLDVETLEARELAETVLEKIVPQYRTAPLRYRDQQPERGLYAFRFDPQSDPVRKHRIGFTDTEGTKHAVEILGLGQQYVVAGPHPKGGSYRWRDEKDLPAIGGKNLPTITLSEVERLLDALKEAVEAKGWKVTTFQKPGVRAAGGEHDYSDADPLIDPEIALGALRTIPNDHKTVPSRDDFIKVVSSFKAACGRDAESLRPEFEAWAADAEPGFGYSDEEFDKIWVSLTSSRTPVDYLISKARKFGWRGDAELDFAAVDGAEIEETVARYRTGELALMAPERAVADTATVAAILRQHAPGALSFDQMRNAVILNHSPRPDSERSSFKPRTITGHDIVDIQVLLQRGGLRRVGKEVVNDGIEHAARDNAFHPVRDWLSGLRWDGRERLPELFSCYFGAESTEYTRAIGRMMMLSMVARVMEPGCQADYMVVLEGSQGAGKSSAVRVLGGEWASDHLPDIASKDASIHLNGKWIIEIAEMNALNRAEANALKSFLTRRVEQYRKPYGIGEVIEPR</sequence>